<dbReference type="AlphaFoldDB" id="A0A2P5HVM6"/>
<sequence>MEDQDHDDTSSPCKTEPFPSFFGDSDGDSSQPPTRIHSESSSSSTNDQRRTTTTTTTTTTIGSESPPPDPVEIPYTCHGRASGCCYPEDGQPHCHLRCSPRACKQCREVLDADWFETGRWLEDCVSIPEGDEERAGGGGGGVCGIPVRLVLKAIAAGAFAASSVGILCCVWQARNNWGLIREWAATWAQL</sequence>
<reference evidence="2" key="1">
    <citation type="submission" date="2017-09" db="EMBL/GenBank/DDBJ databases">
        <title>Polyketide synthases of a Diaporthe helianthi virulent isolate.</title>
        <authorList>
            <person name="Baroncelli R."/>
        </authorList>
    </citation>
    <scope>NUCLEOTIDE SEQUENCE [LARGE SCALE GENOMIC DNA]</scope>
    <source>
        <strain evidence="2">7/96</strain>
    </source>
</reference>
<feature type="region of interest" description="Disordered" evidence="1">
    <location>
        <begin position="1"/>
        <end position="73"/>
    </location>
</feature>
<dbReference type="Proteomes" id="UP000094444">
    <property type="component" value="Unassembled WGS sequence"/>
</dbReference>
<comment type="caution">
    <text evidence="2">The sequence shown here is derived from an EMBL/GenBank/DDBJ whole genome shotgun (WGS) entry which is preliminary data.</text>
</comment>
<evidence type="ECO:0000313" key="2">
    <source>
        <dbReference type="EMBL" id="POS74294.1"/>
    </source>
</evidence>
<keyword evidence="3" id="KW-1185">Reference proteome</keyword>
<feature type="compositionally biased region" description="Low complexity" evidence="1">
    <location>
        <begin position="17"/>
        <end position="44"/>
    </location>
</feature>
<name>A0A2P5HVM6_DIAHE</name>
<accession>A0A2P5HVM6</accession>
<evidence type="ECO:0000313" key="3">
    <source>
        <dbReference type="Proteomes" id="UP000094444"/>
    </source>
</evidence>
<dbReference type="InParanoid" id="A0A2P5HVM6"/>
<dbReference type="EMBL" id="MAVT02000654">
    <property type="protein sequence ID" value="POS74294.1"/>
    <property type="molecule type" value="Genomic_DNA"/>
</dbReference>
<proteinExistence type="predicted"/>
<protein>
    <submittedName>
        <fullName evidence="2">Uncharacterized protein</fullName>
    </submittedName>
</protein>
<gene>
    <name evidence="2" type="ORF">DHEL01_v207316</name>
</gene>
<feature type="compositionally biased region" description="Low complexity" evidence="1">
    <location>
        <begin position="51"/>
        <end position="60"/>
    </location>
</feature>
<dbReference type="OrthoDB" id="10531794at2759"/>
<evidence type="ECO:0000256" key="1">
    <source>
        <dbReference type="SAM" id="MobiDB-lite"/>
    </source>
</evidence>
<organism evidence="2 3">
    <name type="scientific">Diaporthe helianthi</name>
    <dbReference type="NCBI Taxonomy" id="158607"/>
    <lineage>
        <taxon>Eukaryota</taxon>
        <taxon>Fungi</taxon>
        <taxon>Dikarya</taxon>
        <taxon>Ascomycota</taxon>
        <taxon>Pezizomycotina</taxon>
        <taxon>Sordariomycetes</taxon>
        <taxon>Sordariomycetidae</taxon>
        <taxon>Diaporthales</taxon>
        <taxon>Diaporthaceae</taxon>
        <taxon>Diaporthe</taxon>
    </lineage>
</organism>